<feature type="transmembrane region" description="Helical" evidence="1">
    <location>
        <begin position="264"/>
        <end position="282"/>
    </location>
</feature>
<keyword evidence="1" id="KW-0812">Transmembrane</keyword>
<dbReference type="AlphaFoldDB" id="A0A7X2IJA3"/>
<dbReference type="InterPro" id="IPR014121">
    <property type="entry name" value="TraN_Ftype"/>
</dbReference>
<dbReference type="Pfam" id="PF06986">
    <property type="entry name" value="F_T4SS_TraN"/>
    <property type="match status" value="2"/>
</dbReference>
<evidence type="ECO:0000313" key="3">
    <source>
        <dbReference type="Proteomes" id="UP000446768"/>
    </source>
</evidence>
<accession>A0A7X2IJA3</accession>
<dbReference type="EMBL" id="WKJJ01000001">
    <property type="protein sequence ID" value="MRV70582.1"/>
    <property type="molecule type" value="Genomic_DNA"/>
</dbReference>
<dbReference type="Proteomes" id="UP000446768">
    <property type="component" value="Unassembled WGS sequence"/>
</dbReference>
<comment type="caution">
    <text evidence="2">The sequence shown here is derived from an EMBL/GenBank/DDBJ whole genome shotgun (WGS) entry which is preliminary data.</text>
</comment>
<gene>
    <name evidence="2" type="ORF">GJ700_02465</name>
</gene>
<name>A0A7X2IJA3_9BURK</name>
<evidence type="ECO:0008006" key="4">
    <source>
        <dbReference type="Google" id="ProtNLM"/>
    </source>
</evidence>
<proteinExistence type="predicted"/>
<keyword evidence="1" id="KW-1133">Transmembrane helix</keyword>
<protein>
    <recommendedName>
        <fullName evidence="4">Conjugal transfer protein TraN</fullName>
    </recommendedName>
</protein>
<keyword evidence="1" id="KW-0472">Membrane</keyword>
<evidence type="ECO:0000313" key="2">
    <source>
        <dbReference type="EMBL" id="MRV70582.1"/>
    </source>
</evidence>
<organism evidence="2 3">
    <name type="scientific">Pseudoduganella rivuli</name>
    <dbReference type="NCBI Taxonomy" id="2666085"/>
    <lineage>
        <taxon>Bacteria</taxon>
        <taxon>Pseudomonadati</taxon>
        <taxon>Pseudomonadota</taxon>
        <taxon>Betaproteobacteria</taxon>
        <taxon>Burkholderiales</taxon>
        <taxon>Oxalobacteraceae</taxon>
        <taxon>Telluria group</taxon>
        <taxon>Pseudoduganella</taxon>
    </lineage>
</organism>
<reference evidence="2 3" key="1">
    <citation type="submission" date="2019-11" db="EMBL/GenBank/DDBJ databases">
        <title>Novel species isolated from a subtropical stream in China.</title>
        <authorList>
            <person name="Lu H."/>
        </authorList>
    </citation>
    <scope>NUCLEOTIDE SEQUENCE [LARGE SCALE GENOMIC DNA]</scope>
    <source>
        <strain evidence="2 3">FT92W</strain>
    </source>
</reference>
<keyword evidence="3" id="KW-1185">Reference proteome</keyword>
<evidence type="ECO:0000256" key="1">
    <source>
        <dbReference type="SAM" id="Phobius"/>
    </source>
</evidence>
<sequence>MEAGRQANRFASGKVNGSDAATVVPGYTATPPERVYYGKPDLRSDSNARLTLCALLPSDPTCAAQTSAIAAAAAPRPGIPGTDPSISAASAIAKNPFGTVSTLADYYSGCSSSGACSSSVFCLGSKCFDTTRPDDPDFAQAMTYMEAVREAGIYLDPATMRVFTGEDNRCRNRLLKNCCTTNSAGAGYANQSVFGFGSKLVFDILMNSRNRQFVTQGLQAMFTGAGFSGTFTSYGVTIAVNGTAVPAGSITIASSGNMVIAVDPYSLVIAIIIYVVLSALSCNAGEGKLAMKEGASLCHTVGTWCSSCIRVLGSCVSCIEHTTSKCCFNSRLARMINEQGRQQLGLDWGPPKNPQCDGFTVAQLQSLDFARMDLTEFYASIVPTLPNVSAIQAANAERAATCYYGRGKC</sequence>